<evidence type="ECO:0000313" key="2">
    <source>
        <dbReference type="Proteomes" id="UP000317557"/>
    </source>
</evidence>
<proteinExistence type="predicted"/>
<dbReference type="Proteomes" id="UP000317557">
    <property type="component" value="Unassembled WGS sequence"/>
</dbReference>
<dbReference type="EMBL" id="FXTP01000014">
    <property type="protein sequence ID" value="SMO89972.1"/>
    <property type="molecule type" value="Genomic_DNA"/>
</dbReference>
<dbReference type="AlphaFoldDB" id="A0A521F191"/>
<reference evidence="1 2" key="1">
    <citation type="submission" date="2017-05" db="EMBL/GenBank/DDBJ databases">
        <authorList>
            <person name="Varghese N."/>
            <person name="Submissions S."/>
        </authorList>
    </citation>
    <scope>NUCLEOTIDE SEQUENCE [LARGE SCALE GENOMIC DNA]</scope>
    <source>
        <strain evidence="1 2">DSM 21985</strain>
    </source>
</reference>
<accession>A0A521F191</accession>
<keyword evidence="2" id="KW-1185">Reference proteome</keyword>
<evidence type="ECO:0000313" key="1">
    <source>
        <dbReference type="EMBL" id="SMO89972.1"/>
    </source>
</evidence>
<sequence length="52" mass="6342">MSFIFLLKVSVIYEFHVKFYRKLLPGKYLEEDQIEIRTNFGDFFIIIHLLLC</sequence>
<organism evidence="1 2">
    <name type="scientific">Gracilimonas mengyeensis</name>
    <dbReference type="NCBI Taxonomy" id="1302730"/>
    <lineage>
        <taxon>Bacteria</taxon>
        <taxon>Pseudomonadati</taxon>
        <taxon>Balneolota</taxon>
        <taxon>Balneolia</taxon>
        <taxon>Balneolales</taxon>
        <taxon>Balneolaceae</taxon>
        <taxon>Gracilimonas</taxon>
    </lineage>
</organism>
<gene>
    <name evidence="1" type="ORF">SAMN06265219_114108</name>
</gene>
<name>A0A521F191_9BACT</name>
<protein>
    <submittedName>
        <fullName evidence="1">Uncharacterized protein</fullName>
    </submittedName>
</protein>